<protein>
    <recommendedName>
        <fullName evidence="3">Tail specific protease domain-containing protein</fullName>
    </recommendedName>
</protein>
<comment type="caution">
    <text evidence="1">The sequence shown here is derived from an EMBL/GenBank/DDBJ whole genome shotgun (WGS) entry which is preliminary data.</text>
</comment>
<dbReference type="Proteomes" id="UP001275084">
    <property type="component" value="Unassembled WGS sequence"/>
</dbReference>
<evidence type="ECO:0000313" key="2">
    <source>
        <dbReference type="Proteomes" id="UP001275084"/>
    </source>
</evidence>
<name>A0AAJ0MBY2_9PEZI</name>
<organism evidence="1 2">
    <name type="scientific">Lasiosphaeria hispida</name>
    <dbReference type="NCBI Taxonomy" id="260671"/>
    <lineage>
        <taxon>Eukaryota</taxon>
        <taxon>Fungi</taxon>
        <taxon>Dikarya</taxon>
        <taxon>Ascomycota</taxon>
        <taxon>Pezizomycotina</taxon>
        <taxon>Sordariomycetes</taxon>
        <taxon>Sordariomycetidae</taxon>
        <taxon>Sordariales</taxon>
        <taxon>Lasiosphaeriaceae</taxon>
        <taxon>Lasiosphaeria</taxon>
    </lineage>
</organism>
<dbReference type="AlphaFoldDB" id="A0AAJ0MBY2"/>
<accession>A0AAJ0MBY2</accession>
<dbReference type="PANTHER" id="PTHR37049">
    <property type="entry name" value="PEPTIDASE S41 FAMILY PROTEIN"/>
    <property type="match status" value="1"/>
</dbReference>
<gene>
    <name evidence="1" type="ORF">B0T25DRAFT_519365</name>
</gene>
<dbReference type="InterPro" id="IPR052766">
    <property type="entry name" value="S41A_metabolite_peptidase"/>
</dbReference>
<sequence>MGEVHGVTVDFIRQGKAAGRTKLVFDLQDNGGGQIPSLAMLYFHLFPGHTLPLQSRLRAHPQLAWLLHQTNTTTRLPWLLNICQTLSSTPWPSPQAFYGPASGNLTSPSFLSETAYFPSSLLPYTLPWPTPPFLLLTSGSCTSACALLVSALTHTHGIRTLALGGCPLHAPMQAVGRTKGGPAADFASFPALDRGTAPMRIRGGVGMHFNLANVAPRGG</sequence>
<reference evidence="1" key="1">
    <citation type="journal article" date="2023" name="Mol. Phylogenet. Evol.">
        <title>Genome-scale phylogeny and comparative genomics of the fungal order Sordariales.</title>
        <authorList>
            <person name="Hensen N."/>
            <person name="Bonometti L."/>
            <person name="Westerberg I."/>
            <person name="Brannstrom I.O."/>
            <person name="Guillou S."/>
            <person name="Cros-Aarteil S."/>
            <person name="Calhoun S."/>
            <person name="Haridas S."/>
            <person name="Kuo A."/>
            <person name="Mondo S."/>
            <person name="Pangilinan J."/>
            <person name="Riley R."/>
            <person name="LaButti K."/>
            <person name="Andreopoulos B."/>
            <person name="Lipzen A."/>
            <person name="Chen C."/>
            <person name="Yan M."/>
            <person name="Daum C."/>
            <person name="Ng V."/>
            <person name="Clum A."/>
            <person name="Steindorff A."/>
            <person name="Ohm R.A."/>
            <person name="Martin F."/>
            <person name="Silar P."/>
            <person name="Natvig D.O."/>
            <person name="Lalanne C."/>
            <person name="Gautier V."/>
            <person name="Ament-Velasquez S.L."/>
            <person name="Kruys A."/>
            <person name="Hutchinson M.I."/>
            <person name="Powell A.J."/>
            <person name="Barry K."/>
            <person name="Miller A.N."/>
            <person name="Grigoriev I.V."/>
            <person name="Debuchy R."/>
            <person name="Gladieux P."/>
            <person name="Hiltunen Thoren M."/>
            <person name="Johannesson H."/>
        </authorList>
    </citation>
    <scope>NUCLEOTIDE SEQUENCE</scope>
    <source>
        <strain evidence="1">CBS 955.72</strain>
    </source>
</reference>
<evidence type="ECO:0008006" key="3">
    <source>
        <dbReference type="Google" id="ProtNLM"/>
    </source>
</evidence>
<dbReference type="Gene3D" id="3.90.226.10">
    <property type="entry name" value="2-enoyl-CoA Hydratase, Chain A, domain 1"/>
    <property type="match status" value="1"/>
</dbReference>
<keyword evidence="2" id="KW-1185">Reference proteome</keyword>
<dbReference type="SUPFAM" id="SSF52096">
    <property type="entry name" value="ClpP/crotonase"/>
    <property type="match status" value="1"/>
</dbReference>
<proteinExistence type="predicted"/>
<evidence type="ECO:0000313" key="1">
    <source>
        <dbReference type="EMBL" id="KAK3349057.1"/>
    </source>
</evidence>
<dbReference type="EMBL" id="JAUIQD010000005">
    <property type="protein sequence ID" value="KAK3349057.1"/>
    <property type="molecule type" value="Genomic_DNA"/>
</dbReference>
<reference evidence="1" key="2">
    <citation type="submission" date="2023-06" db="EMBL/GenBank/DDBJ databases">
        <authorList>
            <consortium name="Lawrence Berkeley National Laboratory"/>
            <person name="Haridas S."/>
            <person name="Hensen N."/>
            <person name="Bonometti L."/>
            <person name="Westerberg I."/>
            <person name="Brannstrom I.O."/>
            <person name="Guillou S."/>
            <person name="Cros-Aarteil S."/>
            <person name="Calhoun S."/>
            <person name="Kuo A."/>
            <person name="Mondo S."/>
            <person name="Pangilinan J."/>
            <person name="Riley R."/>
            <person name="Labutti K."/>
            <person name="Andreopoulos B."/>
            <person name="Lipzen A."/>
            <person name="Chen C."/>
            <person name="Yanf M."/>
            <person name="Daum C."/>
            <person name="Ng V."/>
            <person name="Clum A."/>
            <person name="Steindorff A."/>
            <person name="Ohm R."/>
            <person name="Martin F."/>
            <person name="Silar P."/>
            <person name="Natvig D."/>
            <person name="Lalanne C."/>
            <person name="Gautier V."/>
            <person name="Ament-Velasquez S.L."/>
            <person name="Kruys A."/>
            <person name="Hutchinson M.I."/>
            <person name="Powell A.J."/>
            <person name="Barry K."/>
            <person name="Miller A.N."/>
            <person name="Grigoriev I.V."/>
            <person name="Debuchy R."/>
            <person name="Gladieux P."/>
            <person name="Thoren M.H."/>
            <person name="Johannesson H."/>
        </authorList>
    </citation>
    <scope>NUCLEOTIDE SEQUENCE</scope>
    <source>
        <strain evidence="1">CBS 955.72</strain>
    </source>
</reference>
<dbReference type="PANTHER" id="PTHR37049:SF4">
    <property type="entry name" value="RHODANESE DOMAIN-CONTAINING PROTEIN"/>
    <property type="match status" value="1"/>
</dbReference>
<dbReference type="InterPro" id="IPR029045">
    <property type="entry name" value="ClpP/crotonase-like_dom_sf"/>
</dbReference>